<dbReference type="GO" id="GO:0016788">
    <property type="term" value="F:hydrolase activity, acting on ester bonds"/>
    <property type="evidence" value="ECO:0007669"/>
    <property type="project" value="UniProtKB-ARBA"/>
</dbReference>
<evidence type="ECO:0000313" key="1">
    <source>
        <dbReference type="EMBL" id="QFQ13406.1"/>
    </source>
</evidence>
<dbReference type="EMBL" id="CP033459">
    <property type="protein sequence ID" value="QFQ13406.1"/>
    <property type="molecule type" value="Genomic_DNA"/>
</dbReference>
<dbReference type="AlphaFoldDB" id="A0A5P8E8X3"/>
<proteinExistence type="predicted"/>
<dbReference type="KEGG" id="alq:C7Y71_010495"/>
<accession>A0A5P8E8X3</accession>
<dbReference type="SUPFAM" id="SSF52266">
    <property type="entry name" value="SGNH hydrolase"/>
    <property type="match status" value="1"/>
</dbReference>
<sequence>MVADRGIGWFLRTGTDKYYGLDQHSEILMIGHSELMLAVDKSAMEQQTGKKISKYCRQGVNIRDRYEMVMHYFSLPVADSLKTVIYGVDPFLFNDAGELSNNSYKLFYPFIGEDNFDVYIRNNAKDDFDYYAHKLICCSRYNDELINCSVRGWLKNWDNMKFGKVNIKNTIAAANEGRITKIAPDTAQIRVFKETINYIVGKGYRVVLLNTPNVFPLIASNGDAYRSIIKMYEEIAKHPQIDFWTFDKEISRQYDLFFDNIHLNNEGQKVCSKKIANKILELSTSK</sequence>
<keyword evidence="1" id="KW-0378">Hydrolase</keyword>
<dbReference type="Proteomes" id="UP000249375">
    <property type="component" value="Chromosome"/>
</dbReference>
<organism evidence="1 2">
    <name type="scientific">Pseudoprevotella muciniphila</name>
    <dbReference type="NCBI Taxonomy" id="2133944"/>
    <lineage>
        <taxon>Bacteria</taxon>
        <taxon>Pseudomonadati</taxon>
        <taxon>Bacteroidota</taxon>
        <taxon>Bacteroidia</taxon>
        <taxon>Bacteroidales</taxon>
        <taxon>Prevotellaceae</taxon>
        <taxon>Pseudoprevotella</taxon>
    </lineage>
</organism>
<reference evidence="1 2" key="1">
    <citation type="submission" date="2018-11" db="EMBL/GenBank/DDBJ databases">
        <authorList>
            <person name="Na S.W."/>
            <person name="Baik M."/>
        </authorList>
    </citation>
    <scope>NUCLEOTIDE SEQUENCE [LARGE SCALE GENOMIC DNA]</scope>
    <source>
        <strain evidence="1 2">E39</strain>
    </source>
</reference>
<protein>
    <submittedName>
        <fullName evidence="1">SGNH/GDSL hydrolase family protein</fullName>
    </submittedName>
</protein>
<dbReference type="OrthoDB" id="5540907at2"/>
<keyword evidence="2" id="KW-1185">Reference proteome</keyword>
<name>A0A5P8E8X3_9BACT</name>
<evidence type="ECO:0000313" key="2">
    <source>
        <dbReference type="Proteomes" id="UP000249375"/>
    </source>
</evidence>
<dbReference type="InterPro" id="IPR036514">
    <property type="entry name" value="SGNH_hydro_sf"/>
</dbReference>
<dbReference type="Gene3D" id="3.40.50.1110">
    <property type="entry name" value="SGNH hydrolase"/>
    <property type="match status" value="1"/>
</dbReference>
<gene>
    <name evidence="1" type="ORF">C7Y71_010495</name>
</gene>